<dbReference type="OrthoDB" id="52982at2759"/>
<dbReference type="Gene3D" id="1.25.40.20">
    <property type="entry name" value="Ankyrin repeat-containing domain"/>
    <property type="match status" value="1"/>
</dbReference>
<gene>
    <name evidence="2" type="ORF">FRACYDRAFT_255575</name>
</gene>
<dbReference type="Proteomes" id="UP000095751">
    <property type="component" value="Unassembled WGS sequence"/>
</dbReference>
<feature type="compositionally biased region" description="Low complexity" evidence="1">
    <location>
        <begin position="467"/>
        <end position="481"/>
    </location>
</feature>
<dbReference type="InterPro" id="IPR036770">
    <property type="entry name" value="Ankyrin_rpt-contain_sf"/>
</dbReference>
<dbReference type="KEGG" id="fcy:FRACYDRAFT_255575"/>
<evidence type="ECO:0000256" key="1">
    <source>
        <dbReference type="SAM" id="MobiDB-lite"/>
    </source>
</evidence>
<protein>
    <recommendedName>
        <fullName evidence="4">Ankyrin</fullName>
    </recommendedName>
</protein>
<evidence type="ECO:0000313" key="3">
    <source>
        <dbReference type="Proteomes" id="UP000095751"/>
    </source>
</evidence>
<evidence type="ECO:0008006" key="4">
    <source>
        <dbReference type="Google" id="ProtNLM"/>
    </source>
</evidence>
<feature type="region of interest" description="Disordered" evidence="1">
    <location>
        <begin position="463"/>
        <end position="493"/>
    </location>
</feature>
<feature type="compositionally biased region" description="Basic residues" evidence="1">
    <location>
        <begin position="482"/>
        <end position="493"/>
    </location>
</feature>
<feature type="region of interest" description="Disordered" evidence="1">
    <location>
        <begin position="63"/>
        <end position="82"/>
    </location>
</feature>
<organism evidence="2 3">
    <name type="scientific">Fragilariopsis cylindrus CCMP1102</name>
    <dbReference type="NCBI Taxonomy" id="635003"/>
    <lineage>
        <taxon>Eukaryota</taxon>
        <taxon>Sar</taxon>
        <taxon>Stramenopiles</taxon>
        <taxon>Ochrophyta</taxon>
        <taxon>Bacillariophyta</taxon>
        <taxon>Bacillariophyceae</taxon>
        <taxon>Bacillariophycidae</taxon>
        <taxon>Bacillariales</taxon>
        <taxon>Bacillariaceae</taxon>
        <taxon>Fragilariopsis</taxon>
    </lineage>
</organism>
<accession>A0A1E7EK25</accession>
<dbReference type="InParanoid" id="A0A1E7EK25"/>
<keyword evidence="3" id="KW-1185">Reference proteome</keyword>
<dbReference type="EMBL" id="KV784419">
    <property type="protein sequence ID" value="OEU06228.1"/>
    <property type="molecule type" value="Genomic_DNA"/>
</dbReference>
<dbReference type="AlphaFoldDB" id="A0A1E7EK25"/>
<name>A0A1E7EK25_9STRA</name>
<proteinExistence type="predicted"/>
<reference evidence="2 3" key="1">
    <citation type="submission" date="2016-09" db="EMBL/GenBank/DDBJ databases">
        <title>Extensive genetic diversity and differential bi-allelic expression allows diatom success in the polar Southern Ocean.</title>
        <authorList>
            <consortium name="DOE Joint Genome Institute"/>
            <person name="Mock T."/>
            <person name="Otillar R.P."/>
            <person name="Strauss J."/>
            <person name="Dupont C."/>
            <person name="Frickenhaus S."/>
            <person name="Maumus F."/>
            <person name="Mcmullan M."/>
            <person name="Sanges R."/>
            <person name="Schmutz J."/>
            <person name="Toseland A."/>
            <person name="Valas R."/>
            <person name="Veluchamy A."/>
            <person name="Ward B.J."/>
            <person name="Allen A."/>
            <person name="Barry K."/>
            <person name="Falciatore A."/>
            <person name="Ferrante M."/>
            <person name="Fortunato A.E."/>
            <person name="Gloeckner G."/>
            <person name="Gruber A."/>
            <person name="Hipkin R."/>
            <person name="Janech M."/>
            <person name="Kroth P."/>
            <person name="Leese F."/>
            <person name="Lindquist E."/>
            <person name="Lyon B.R."/>
            <person name="Martin J."/>
            <person name="Mayer C."/>
            <person name="Parker M."/>
            <person name="Quesneville H."/>
            <person name="Raymond J."/>
            <person name="Uhlig C."/>
            <person name="Valentin K.U."/>
            <person name="Worden A.Z."/>
            <person name="Armbrust E.V."/>
            <person name="Bowler C."/>
            <person name="Green B."/>
            <person name="Moulton V."/>
            <person name="Van Oosterhout C."/>
            <person name="Grigoriev I."/>
        </authorList>
    </citation>
    <scope>NUCLEOTIDE SEQUENCE [LARGE SCALE GENOMIC DNA]</scope>
    <source>
        <strain evidence="2 3">CCMP1102</strain>
    </source>
</reference>
<sequence length="493" mass="56992">MDANSIAAAARELAEQERIATATATVALITMILKVCDKFPFRTRNKTNQLVENVFEDVLANPEDAHHPQHGEQQADDDDDDVIDQRNKRRRLKLINTLTERERERSFRTSYSLIDHQFWILVDTFLRKLKDDVHDMLCENNTDNPDSDNNYYCGLDSRRDTEEEVAAIVLLFPGVLTRRQQLGNYRDGYAHVRYYCPIQFLAFNVKAVSFLPLVARLSIELDLFEEQYRGGLLLSTDANGDWGPYNPLQTLMNSEDYHFSNGDNYNQEHHEDQYLQVLIELRRMDLLKKEDIQNYGLLNNLCRRPYLSKTTHRFLIEWDLNAVLHTDRYGDLPLHDAANKSPSFQVFQFVFEAGIKYFPKKKGINLLFRKNSSNLTPFQCTYHSYGKEQVMKVVDDTLGFYSGDTPINTTEALVMAVIDENIHLDCVYFLLRREPDVLQKLLLSSSTAMATVVDKNNNSIVDEINDNDSGNNDNLGGQTKTSTKKKRKRILYE</sequence>
<evidence type="ECO:0000313" key="2">
    <source>
        <dbReference type="EMBL" id="OEU06228.1"/>
    </source>
</evidence>